<reference evidence="9 10" key="1">
    <citation type="submission" date="2017-12" db="EMBL/GenBank/DDBJ databases">
        <title>The draft genome sequence of Brumimicrobium saltpan LHR20.</title>
        <authorList>
            <person name="Do Z.-J."/>
            <person name="Luo H.-R."/>
        </authorList>
    </citation>
    <scope>NUCLEOTIDE SEQUENCE [LARGE SCALE GENOMIC DNA]</scope>
    <source>
        <strain evidence="9 10">LHR20</strain>
    </source>
</reference>
<keyword evidence="7 8" id="KW-0472">Membrane</keyword>
<feature type="transmembrane region" description="Helical" evidence="8">
    <location>
        <begin position="342"/>
        <end position="367"/>
    </location>
</feature>
<evidence type="ECO:0000256" key="2">
    <source>
        <dbReference type="ARBA" id="ARBA00022448"/>
    </source>
</evidence>
<evidence type="ECO:0000256" key="8">
    <source>
        <dbReference type="SAM" id="Phobius"/>
    </source>
</evidence>
<evidence type="ECO:0008006" key="11">
    <source>
        <dbReference type="Google" id="ProtNLM"/>
    </source>
</evidence>
<keyword evidence="3" id="KW-1003">Cell membrane</keyword>
<feature type="transmembrane region" description="Helical" evidence="8">
    <location>
        <begin position="192"/>
        <end position="211"/>
    </location>
</feature>
<evidence type="ECO:0000256" key="1">
    <source>
        <dbReference type="ARBA" id="ARBA00004651"/>
    </source>
</evidence>
<evidence type="ECO:0000256" key="6">
    <source>
        <dbReference type="ARBA" id="ARBA00023065"/>
    </source>
</evidence>
<gene>
    <name evidence="9" type="ORF">CW751_06985</name>
</gene>
<keyword evidence="4 8" id="KW-0812">Transmembrane</keyword>
<feature type="transmembrane region" description="Helical" evidence="8">
    <location>
        <begin position="507"/>
        <end position="528"/>
    </location>
</feature>
<keyword evidence="10" id="KW-1185">Reference proteome</keyword>
<keyword evidence="2" id="KW-0813">Transport</keyword>
<dbReference type="PANTHER" id="PTHR32024">
    <property type="entry name" value="TRK SYSTEM POTASSIUM UPTAKE PROTEIN TRKG-RELATED"/>
    <property type="match status" value="1"/>
</dbReference>
<accession>A0A2I0R2U8</accession>
<name>A0A2I0R2U8_9FLAO</name>
<dbReference type="PANTHER" id="PTHR32024:SF1">
    <property type="entry name" value="KTR SYSTEM POTASSIUM UPTAKE PROTEIN B"/>
    <property type="match status" value="1"/>
</dbReference>
<feature type="transmembrane region" description="Helical" evidence="8">
    <location>
        <begin position="309"/>
        <end position="330"/>
    </location>
</feature>
<dbReference type="GO" id="GO:0030001">
    <property type="term" value="P:metal ion transport"/>
    <property type="evidence" value="ECO:0007669"/>
    <property type="project" value="UniProtKB-ARBA"/>
</dbReference>
<dbReference type="RefSeq" id="WP_101334290.1">
    <property type="nucleotide sequence ID" value="NZ_PJNI01000007.1"/>
</dbReference>
<feature type="transmembrane region" description="Helical" evidence="8">
    <location>
        <begin position="278"/>
        <end position="297"/>
    </location>
</feature>
<feature type="transmembrane region" description="Helical" evidence="8">
    <location>
        <begin position="128"/>
        <end position="146"/>
    </location>
</feature>
<evidence type="ECO:0000256" key="3">
    <source>
        <dbReference type="ARBA" id="ARBA00022475"/>
    </source>
</evidence>
<dbReference type="InterPro" id="IPR003445">
    <property type="entry name" value="Cat_transpt"/>
</dbReference>
<dbReference type="GO" id="GO:0005886">
    <property type="term" value="C:plasma membrane"/>
    <property type="evidence" value="ECO:0007669"/>
    <property type="project" value="UniProtKB-SubCell"/>
</dbReference>
<sequence>MWLDNLREKINLNLYSSKKFVLALFRWVHIVVALSMIGVLIYYYGFPHTTERKEFLTRLIEFSFLFYIIRFFVKIIYDYSPYQYMKKHWAETVIVFLLILEGISYNFFDVILASRFFEYIGFESLAEFSNLTIQLFFVAYIFMEIFKKRNFRQYFKIHPGLLFTLSILGIILIGTGLLLLPEMTQSNYNLSFVDSLFLATSSTSVTGLTTIDVSTILTLKGQVVVLFLIQLGALNTIAFAALYLLIAKFGIGLKQHEVIEDFVNESSFLDTEKMFFRIVKWTLIIEFIGFLCVFILLEPKGMFEDLSARLYHSLFHAVSSFCNAGISTIPNGLMNVLTADNYLLHTVTLGLFFLGGFGMIYLFDIFGIKSLRHRMKFPWKTLRFDTKITLYTTLILLVIGAIVFFTFEYNRSLDGKSGFGSLVTTLFSSMTTRNAGFSTVDISTLSLPVMVFFLFLMFVGASSGSAGGGIRVSTFAIMMSSVISTIKRKPHVELFKRTVDNDLVLKAYSIFIFFIAGNLIGIFALLVTEYQAVEAGQFKLIDVIFEHVSAMSTVGLSTGITPALSEPGKIIIVIAMFIGRVGTLTVAYLFGKQVMSRRYKYPKGHTMIG</sequence>
<feature type="transmembrane region" description="Helical" evidence="8">
    <location>
        <begin position="89"/>
        <end position="108"/>
    </location>
</feature>
<organism evidence="9 10">
    <name type="scientific">Brumimicrobium salinarum</name>
    <dbReference type="NCBI Taxonomy" id="2058658"/>
    <lineage>
        <taxon>Bacteria</taxon>
        <taxon>Pseudomonadati</taxon>
        <taxon>Bacteroidota</taxon>
        <taxon>Flavobacteriia</taxon>
        <taxon>Flavobacteriales</taxon>
        <taxon>Crocinitomicaceae</taxon>
        <taxon>Brumimicrobium</taxon>
    </lineage>
</organism>
<evidence type="ECO:0000256" key="4">
    <source>
        <dbReference type="ARBA" id="ARBA00022692"/>
    </source>
</evidence>
<comment type="subcellular location">
    <subcellularLocation>
        <location evidence="1">Cell membrane</location>
        <topology evidence="1">Multi-pass membrane protein</topology>
    </subcellularLocation>
</comment>
<feature type="transmembrane region" description="Helical" evidence="8">
    <location>
        <begin position="20"/>
        <end position="43"/>
    </location>
</feature>
<evidence type="ECO:0000313" key="9">
    <source>
        <dbReference type="EMBL" id="PKR80908.1"/>
    </source>
</evidence>
<keyword evidence="6" id="KW-0406">Ion transport</keyword>
<proteinExistence type="predicted"/>
<feature type="transmembrane region" description="Helical" evidence="8">
    <location>
        <begin position="223"/>
        <end position="246"/>
    </location>
</feature>
<dbReference type="GO" id="GO:0008324">
    <property type="term" value="F:monoatomic cation transmembrane transporter activity"/>
    <property type="evidence" value="ECO:0007669"/>
    <property type="project" value="InterPro"/>
</dbReference>
<feature type="transmembrane region" description="Helical" evidence="8">
    <location>
        <begin position="388"/>
        <end position="407"/>
    </location>
</feature>
<keyword evidence="5 8" id="KW-1133">Transmembrane helix</keyword>
<evidence type="ECO:0000256" key="5">
    <source>
        <dbReference type="ARBA" id="ARBA00022989"/>
    </source>
</evidence>
<feature type="transmembrane region" description="Helical" evidence="8">
    <location>
        <begin position="55"/>
        <end position="77"/>
    </location>
</feature>
<comment type="caution">
    <text evidence="9">The sequence shown here is derived from an EMBL/GenBank/DDBJ whole genome shotgun (WGS) entry which is preliminary data.</text>
</comment>
<dbReference type="OrthoDB" id="9810952at2"/>
<evidence type="ECO:0000256" key="7">
    <source>
        <dbReference type="ARBA" id="ARBA00023136"/>
    </source>
</evidence>
<feature type="transmembrane region" description="Helical" evidence="8">
    <location>
        <begin position="570"/>
        <end position="590"/>
    </location>
</feature>
<feature type="transmembrane region" description="Helical" evidence="8">
    <location>
        <begin position="158"/>
        <end position="180"/>
    </location>
</feature>
<dbReference type="Pfam" id="PF02386">
    <property type="entry name" value="TrkH"/>
    <property type="match status" value="1"/>
</dbReference>
<dbReference type="EMBL" id="PJNI01000007">
    <property type="protein sequence ID" value="PKR80908.1"/>
    <property type="molecule type" value="Genomic_DNA"/>
</dbReference>
<dbReference type="AlphaFoldDB" id="A0A2I0R2U8"/>
<protein>
    <recommendedName>
        <fullName evidence="11">ATPase</fullName>
    </recommendedName>
</protein>
<evidence type="ECO:0000313" key="10">
    <source>
        <dbReference type="Proteomes" id="UP000236654"/>
    </source>
</evidence>
<feature type="transmembrane region" description="Helical" evidence="8">
    <location>
        <begin position="442"/>
        <end position="461"/>
    </location>
</feature>
<dbReference type="Proteomes" id="UP000236654">
    <property type="component" value="Unassembled WGS sequence"/>
</dbReference>